<sequence>MSARRLINFIQDYSKEEARVIEMTTSDPNKKMSAGDIEEVVRVCRNEEVSIDIMMIIDKRLKSKGKKWLNVVRGLKLLYYLILHANPLIHDHYANNLYKIQNLINFNHMYSNVDIGNQVRTWASKIILIITDKKREEKEYIKSKQYIHANNEMRHTQSNHHNSQVDINYKTKNRTQSLNSNLNESTINQVTHMYNNNNSKYPQINKQTIIQSVKRTRSIDTKFNSYIESNGAKKQSDNSIYDLPYDLDVQQRNIHKIPNNEESIFDIEAQQLNMHTEASQLIQRIDEVLYLTLISVNVMKF</sequence>
<accession>A0A177BBF1</accession>
<dbReference type="EMBL" id="LWCA01000040">
    <property type="protein sequence ID" value="OAF71576.1"/>
    <property type="molecule type" value="Genomic_DNA"/>
</dbReference>
<evidence type="ECO:0000313" key="2">
    <source>
        <dbReference type="EMBL" id="OAF71576.1"/>
    </source>
</evidence>
<dbReference type="GO" id="GO:0030276">
    <property type="term" value="F:clathrin binding"/>
    <property type="evidence" value="ECO:0007669"/>
    <property type="project" value="TreeGrafter"/>
</dbReference>
<dbReference type="GO" id="GO:0005543">
    <property type="term" value="F:phospholipid binding"/>
    <property type="evidence" value="ECO:0007669"/>
    <property type="project" value="TreeGrafter"/>
</dbReference>
<dbReference type="PROSITE" id="PS50942">
    <property type="entry name" value="ENTH"/>
    <property type="match status" value="1"/>
</dbReference>
<evidence type="ECO:0000313" key="3">
    <source>
        <dbReference type="Proteomes" id="UP000078046"/>
    </source>
</evidence>
<dbReference type="GO" id="GO:0005768">
    <property type="term" value="C:endosome"/>
    <property type="evidence" value="ECO:0007669"/>
    <property type="project" value="TreeGrafter"/>
</dbReference>
<reference evidence="2 3" key="1">
    <citation type="submission" date="2016-04" db="EMBL/GenBank/DDBJ databases">
        <title>The genome of Intoshia linei affirms orthonectids as highly simplified spiralians.</title>
        <authorList>
            <person name="Mikhailov K.V."/>
            <person name="Slusarev G.S."/>
            <person name="Nikitin M.A."/>
            <person name="Logacheva M.D."/>
            <person name="Penin A."/>
            <person name="Aleoshin V."/>
            <person name="Panchin Y.V."/>
        </authorList>
    </citation>
    <scope>NUCLEOTIDE SEQUENCE [LARGE SCALE GENOMIC DNA]</scope>
    <source>
        <strain evidence="2">Intl2013</strain>
        <tissue evidence="2">Whole animal</tissue>
    </source>
</reference>
<protein>
    <recommendedName>
        <fullName evidence="1">ENTH domain-containing protein</fullName>
    </recommendedName>
</protein>
<dbReference type="InterPro" id="IPR008942">
    <property type="entry name" value="ENTH_VHS"/>
</dbReference>
<keyword evidence="3" id="KW-1185">Reference proteome</keyword>
<dbReference type="SUPFAM" id="SSF48464">
    <property type="entry name" value="ENTH/VHS domain"/>
    <property type="match status" value="1"/>
</dbReference>
<dbReference type="SMART" id="SM00273">
    <property type="entry name" value="ENTH"/>
    <property type="match status" value="1"/>
</dbReference>
<dbReference type="Proteomes" id="UP000078046">
    <property type="component" value="Unassembled WGS sequence"/>
</dbReference>
<dbReference type="PANTHER" id="PTHR12276:SF45">
    <property type="entry name" value="CLATHRIN INTERACTOR 1"/>
    <property type="match status" value="1"/>
</dbReference>
<proteinExistence type="predicted"/>
<dbReference type="GO" id="GO:0005886">
    <property type="term" value="C:plasma membrane"/>
    <property type="evidence" value="ECO:0007669"/>
    <property type="project" value="TreeGrafter"/>
</dbReference>
<dbReference type="PANTHER" id="PTHR12276">
    <property type="entry name" value="EPSIN/ENT-RELATED"/>
    <property type="match status" value="1"/>
</dbReference>
<name>A0A177BBF1_9BILA</name>
<dbReference type="GO" id="GO:0006897">
    <property type="term" value="P:endocytosis"/>
    <property type="evidence" value="ECO:0007669"/>
    <property type="project" value="TreeGrafter"/>
</dbReference>
<evidence type="ECO:0000259" key="1">
    <source>
        <dbReference type="PROSITE" id="PS50942"/>
    </source>
</evidence>
<organism evidence="2 3">
    <name type="scientific">Intoshia linei</name>
    <dbReference type="NCBI Taxonomy" id="1819745"/>
    <lineage>
        <taxon>Eukaryota</taxon>
        <taxon>Metazoa</taxon>
        <taxon>Spiralia</taxon>
        <taxon>Lophotrochozoa</taxon>
        <taxon>Mesozoa</taxon>
        <taxon>Orthonectida</taxon>
        <taxon>Rhopaluridae</taxon>
        <taxon>Intoshia</taxon>
    </lineage>
</organism>
<comment type="caution">
    <text evidence="2">The sequence shown here is derived from an EMBL/GenBank/DDBJ whole genome shotgun (WGS) entry which is preliminary data.</text>
</comment>
<dbReference type="AlphaFoldDB" id="A0A177BBF1"/>
<gene>
    <name evidence="2" type="ORF">A3Q56_00679</name>
</gene>
<dbReference type="GO" id="GO:0030125">
    <property type="term" value="C:clathrin vesicle coat"/>
    <property type="evidence" value="ECO:0007669"/>
    <property type="project" value="TreeGrafter"/>
</dbReference>
<dbReference type="Pfam" id="PF01417">
    <property type="entry name" value="ENTH"/>
    <property type="match status" value="1"/>
</dbReference>
<dbReference type="InterPro" id="IPR013809">
    <property type="entry name" value="ENTH"/>
</dbReference>
<feature type="domain" description="ENTH" evidence="1">
    <location>
        <begin position="8"/>
        <end position="140"/>
    </location>
</feature>
<dbReference type="Gene3D" id="1.25.40.90">
    <property type="match status" value="1"/>
</dbReference>